<proteinExistence type="predicted"/>
<dbReference type="InterPro" id="IPR009333">
    <property type="entry name" value="DUF992"/>
</dbReference>
<keyword evidence="3" id="KW-1185">Reference proteome</keyword>
<gene>
    <name evidence="2" type="ORF">CKO28_23705</name>
</gene>
<evidence type="ECO:0008006" key="4">
    <source>
        <dbReference type="Google" id="ProtNLM"/>
    </source>
</evidence>
<evidence type="ECO:0000313" key="3">
    <source>
        <dbReference type="Proteomes" id="UP001296873"/>
    </source>
</evidence>
<feature type="chain" id="PRO_5045087263" description="DUF992 domain-containing protein" evidence="1">
    <location>
        <begin position="25"/>
        <end position="161"/>
    </location>
</feature>
<feature type="signal peptide" evidence="1">
    <location>
        <begin position="1"/>
        <end position="24"/>
    </location>
</feature>
<sequence>MQMRKIEMTLAATVLLAAASVAQADSGAQVGVLTCSTAGGGSNWVLYSETDVTCRFETPDGQESYTGTLHLAGLDMTFDSDRQLNFAVLEVGTQVAVGDHALAGDYAGAEATAGIGVEGGAAVLMGGSDDGIALQPLGISSGTGTGLKIGGSWLELAPAGA</sequence>
<organism evidence="2 3">
    <name type="scientific">Rhodovibrio sodomensis</name>
    <dbReference type="NCBI Taxonomy" id="1088"/>
    <lineage>
        <taxon>Bacteria</taxon>
        <taxon>Pseudomonadati</taxon>
        <taxon>Pseudomonadota</taxon>
        <taxon>Alphaproteobacteria</taxon>
        <taxon>Rhodospirillales</taxon>
        <taxon>Rhodovibrionaceae</taxon>
        <taxon>Rhodovibrio</taxon>
    </lineage>
</organism>
<reference evidence="2 3" key="1">
    <citation type="journal article" date="2020" name="Microorganisms">
        <title>Osmotic Adaptation and Compatible Solute Biosynthesis of Phototrophic Bacteria as Revealed from Genome Analyses.</title>
        <authorList>
            <person name="Imhoff J.F."/>
            <person name="Rahn T."/>
            <person name="Kunzel S."/>
            <person name="Keller A."/>
            <person name="Neulinger S.C."/>
        </authorList>
    </citation>
    <scope>NUCLEOTIDE SEQUENCE [LARGE SCALE GENOMIC DNA]</scope>
    <source>
        <strain evidence="2 3">DSM 9895</strain>
    </source>
</reference>
<dbReference type="EMBL" id="NRRL01000137">
    <property type="protein sequence ID" value="MBK1671017.1"/>
    <property type="molecule type" value="Genomic_DNA"/>
</dbReference>
<keyword evidence="1" id="KW-0732">Signal</keyword>
<evidence type="ECO:0000256" key="1">
    <source>
        <dbReference type="SAM" id="SignalP"/>
    </source>
</evidence>
<comment type="caution">
    <text evidence="2">The sequence shown here is derived from an EMBL/GenBank/DDBJ whole genome shotgun (WGS) entry which is preliminary data.</text>
</comment>
<name>A0ABS1DM52_9PROT</name>
<dbReference type="Pfam" id="PF06186">
    <property type="entry name" value="DUF992"/>
    <property type="match status" value="1"/>
</dbReference>
<dbReference type="Proteomes" id="UP001296873">
    <property type="component" value="Unassembled WGS sequence"/>
</dbReference>
<protein>
    <recommendedName>
        <fullName evidence="4">DUF992 domain-containing protein</fullName>
    </recommendedName>
</protein>
<accession>A0ABS1DM52</accession>
<evidence type="ECO:0000313" key="2">
    <source>
        <dbReference type="EMBL" id="MBK1671017.1"/>
    </source>
</evidence>